<dbReference type="Proteomes" id="UP000694725">
    <property type="component" value="Unplaced"/>
</dbReference>
<accession>A0A8D1ZYU7</accession>
<dbReference type="AlphaFoldDB" id="A0A8D1ZYU7"/>
<evidence type="ECO:0008006" key="4">
    <source>
        <dbReference type="Google" id="ProtNLM"/>
    </source>
</evidence>
<feature type="region of interest" description="Disordered" evidence="1">
    <location>
        <begin position="1"/>
        <end position="23"/>
    </location>
</feature>
<feature type="compositionally biased region" description="Basic and acidic residues" evidence="1">
    <location>
        <begin position="1"/>
        <end position="11"/>
    </location>
</feature>
<dbReference type="Ensembl" id="ENSSSCT00065095376.1">
    <property type="protein sequence ID" value="ENSSSCP00065041738.1"/>
    <property type="gene ID" value="ENSSSCG00065069464.1"/>
</dbReference>
<protein>
    <recommendedName>
        <fullName evidence="4">RRM domain-containing protein</fullName>
    </recommendedName>
</protein>
<reference evidence="2" key="1">
    <citation type="submission" date="2025-08" db="UniProtKB">
        <authorList>
            <consortium name="Ensembl"/>
        </authorList>
    </citation>
    <scope>IDENTIFICATION</scope>
</reference>
<dbReference type="GO" id="GO:0003676">
    <property type="term" value="F:nucleic acid binding"/>
    <property type="evidence" value="ECO:0007669"/>
    <property type="project" value="InterPro"/>
</dbReference>
<dbReference type="InterPro" id="IPR012677">
    <property type="entry name" value="Nucleotide-bd_a/b_plait_sf"/>
</dbReference>
<proteinExistence type="predicted"/>
<name>A0A8D1ZYU7_PIG</name>
<dbReference type="Gene3D" id="3.30.70.330">
    <property type="match status" value="1"/>
</dbReference>
<feature type="region of interest" description="Disordered" evidence="1">
    <location>
        <begin position="120"/>
        <end position="149"/>
    </location>
</feature>
<sequence>MGATAADRDLDLQAPPHLKGQDYSPTAAAAQLPVAVSTAGIGRPHVSLPLLLPASSELREHFPQLGYVIQCTVPFHKEIDFPRGTAWIQCPSGELPTALQQENHVINGVKLHVQAQNAKALQEDQTSDKEKDFETSMAYESRQNGEFPV</sequence>
<organism evidence="2 3">
    <name type="scientific">Sus scrofa</name>
    <name type="common">Pig</name>
    <dbReference type="NCBI Taxonomy" id="9823"/>
    <lineage>
        <taxon>Eukaryota</taxon>
        <taxon>Metazoa</taxon>
        <taxon>Chordata</taxon>
        <taxon>Craniata</taxon>
        <taxon>Vertebrata</taxon>
        <taxon>Euteleostomi</taxon>
        <taxon>Mammalia</taxon>
        <taxon>Eutheria</taxon>
        <taxon>Laurasiatheria</taxon>
        <taxon>Artiodactyla</taxon>
        <taxon>Suina</taxon>
        <taxon>Suidae</taxon>
        <taxon>Sus</taxon>
    </lineage>
</organism>
<dbReference type="SUPFAM" id="SSF54928">
    <property type="entry name" value="RNA-binding domain, RBD"/>
    <property type="match status" value="1"/>
</dbReference>
<evidence type="ECO:0000313" key="2">
    <source>
        <dbReference type="Ensembl" id="ENSSSCP00065041738.1"/>
    </source>
</evidence>
<dbReference type="InterPro" id="IPR035979">
    <property type="entry name" value="RBD_domain_sf"/>
</dbReference>
<evidence type="ECO:0000256" key="1">
    <source>
        <dbReference type="SAM" id="MobiDB-lite"/>
    </source>
</evidence>
<evidence type="ECO:0000313" key="3">
    <source>
        <dbReference type="Proteomes" id="UP000694725"/>
    </source>
</evidence>